<dbReference type="InterPro" id="IPR036396">
    <property type="entry name" value="Cyt_P450_sf"/>
</dbReference>
<dbReference type="PRINTS" id="PR00463">
    <property type="entry name" value="EP450I"/>
</dbReference>
<organism evidence="5 6">
    <name type="scientific">Ostreobium quekettii</name>
    <dbReference type="NCBI Taxonomy" id="121088"/>
    <lineage>
        <taxon>Eukaryota</taxon>
        <taxon>Viridiplantae</taxon>
        <taxon>Chlorophyta</taxon>
        <taxon>core chlorophytes</taxon>
        <taxon>Ulvophyceae</taxon>
        <taxon>TCBD clade</taxon>
        <taxon>Bryopsidales</taxon>
        <taxon>Ostreobineae</taxon>
        <taxon>Ostreobiaceae</taxon>
        <taxon>Ostreobium</taxon>
    </lineage>
</organism>
<dbReference type="GO" id="GO:0005506">
    <property type="term" value="F:iron ion binding"/>
    <property type="evidence" value="ECO:0007669"/>
    <property type="project" value="InterPro"/>
</dbReference>
<accession>A0A8S1JAL3</accession>
<dbReference type="Gene3D" id="1.10.630.10">
    <property type="entry name" value="Cytochrome P450"/>
    <property type="match status" value="1"/>
</dbReference>
<reference evidence="5" key="1">
    <citation type="submission" date="2020-12" db="EMBL/GenBank/DDBJ databases">
        <authorList>
            <person name="Iha C."/>
        </authorList>
    </citation>
    <scope>NUCLEOTIDE SEQUENCE</scope>
</reference>
<comment type="cofactor">
    <cofactor evidence="1 3">
        <name>heme</name>
        <dbReference type="ChEBI" id="CHEBI:30413"/>
    </cofactor>
</comment>
<dbReference type="GO" id="GO:0004497">
    <property type="term" value="F:monooxygenase activity"/>
    <property type="evidence" value="ECO:0007669"/>
    <property type="project" value="UniProtKB-KW"/>
</dbReference>
<dbReference type="PANTHER" id="PTHR24305:SF166">
    <property type="entry name" value="CYTOCHROME P450 12A4, MITOCHONDRIAL-RELATED"/>
    <property type="match status" value="1"/>
</dbReference>
<evidence type="ECO:0000256" key="1">
    <source>
        <dbReference type="ARBA" id="ARBA00001971"/>
    </source>
</evidence>
<dbReference type="GO" id="GO:0016705">
    <property type="term" value="F:oxidoreductase activity, acting on paired donors, with incorporation or reduction of molecular oxygen"/>
    <property type="evidence" value="ECO:0007669"/>
    <property type="project" value="InterPro"/>
</dbReference>
<dbReference type="InterPro" id="IPR017972">
    <property type="entry name" value="Cyt_P450_CS"/>
</dbReference>
<evidence type="ECO:0000256" key="4">
    <source>
        <dbReference type="RuleBase" id="RU000461"/>
    </source>
</evidence>
<protein>
    <recommendedName>
        <fullName evidence="7">Cytochrome P450</fullName>
    </recommendedName>
</protein>
<name>A0A8S1JAL3_9CHLO</name>
<feature type="binding site" description="axial binding residue" evidence="3">
    <location>
        <position position="327"/>
    </location>
    <ligand>
        <name>heme</name>
        <dbReference type="ChEBI" id="CHEBI:30413"/>
    </ligand>
    <ligandPart>
        <name>Fe</name>
        <dbReference type="ChEBI" id="CHEBI:18248"/>
    </ligandPart>
</feature>
<dbReference type="OrthoDB" id="1486960at2759"/>
<keyword evidence="3 4" id="KW-0349">Heme</keyword>
<evidence type="ECO:0000256" key="3">
    <source>
        <dbReference type="PIRSR" id="PIRSR602401-1"/>
    </source>
</evidence>
<evidence type="ECO:0008006" key="7">
    <source>
        <dbReference type="Google" id="ProtNLM"/>
    </source>
</evidence>
<comment type="similarity">
    <text evidence="2 4">Belongs to the cytochrome P450 family.</text>
</comment>
<dbReference type="Pfam" id="PF00067">
    <property type="entry name" value="p450"/>
    <property type="match status" value="1"/>
</dbReference>
<comment type="caution">
    <text evidence="5">The sequence shown here is derived from an EMBL/GenBank/DDBJ whole genome shotgun (WGS) entry which is preliminary data.</text>
</comment>
<keyword evidence="6" id="KW-1185">Reference proteome</keyword>
<dbReference type="SUPFAM" id="SSF48264">
    <property type="entry name" value="Cytochrome P450"/>
    <property type="match status" value="1"/>
</dbReference>
<sequence length="390" mass="43697">MGKAFSTAALKALMPKLARKSDQLIDIIKNIPPKQPVEFQRLMVRFVFDVVGVGGYGIDFKSLENEQHPCLEAIQYCMHDALASTMNPFRRLVKWAFPMCKLARECNSMYSQMYSFYDMIANEIRERGEPAEDDLSMSACLMRIKDPNVGGPLNDALLSSEVGGFMIAATDTTSHSIAWALFAIASHPKVQQKIVDELKTSGLLHRIKEGATDRVSYSEIMGLEWLGMAMKEVIRMFPVVPIGSMRITAADGMNVYGYRVPKGTVVSVNVHCLNYSPLLWDDPGTFNPERWRKMAPTEQAGTEFAPQPSTKGNPRILWAFSDGPRNCLGQRMAMMEMHLVVAVLLAHFELRLAERMGGWEEALSRQYLAGVLCIDGGMWLDCIPRQTTEK</sequence>
<dbReference type="Proteomes" id="UP000708148">
    <property type="component" value="Unassembled WGS sequence"/>
</dbReference>
<dbReference type="EMBL" id="CAJHUC010002927">
    <property type="protein sequence ID" value="CAD7704570.1"/>
    <property type="molecule type" value="Genomic_DNA"/>
</dbReference>
<dbReference type="PANTHER" id="PTHR24305">
    <property type="entry name" value="CYTOCHROME P450"/>
    <property type="match status" value="1"/>
</dbReference>
<dbReference type="InterPro" id="IPR050121">
    <property type="entry name" value="Cytochrome_P450_monoxygenase"/>
</dbReference>
<dbReference type="GO" id="GO:0020037">
    <property type="term" value="F:heme binding"/>
    <property type="evidence" value="ECO:0007669"/>
    <property type="project" value="InterPro"/>
</dbReference>
<proteinExistence type="inferred from homology"/>
<dbReference type="PROSITE" id="PS00086">
    <property type="entry name" value="CYTOCHROME_P450"/>
    <property type="match status" value="1"/>
</dbReference>
<keyword evidence="4" id="KW-0560">Oxidoreductase</keyword>
<keyword evidence="3 4" id="KW-0479">Metal-binding</keyword>
<dbReference type="InterPro" id="IPR001128">
    <property type="entry name" value="Cyt_P450"/>
</dbReference>
<keyword evidence="3 4" id="KW-0408">Iron</keyword>
<dbReference type="AlphaFoldDB" id="A0A8S1JAL3"/>
<dbReference type="InterPro" id="IPR002401">
    <property type="entry name" value="Cyt_P450_E_grp-I"/>
</dbReference>
<gene>
    <name evidence="5" type="ORF">OSTQU699_LOCUS9924</name>
</gene>
<dbReference type="PRINTS" id="PR00385">
    <property type="entry name" value="P450"/>
</dbReference>
<evidence type="ECO:0000256" key="2">
    <source>
        <dbReference type="ARBA" id="ARBA00010617"/>
    </source>
</evidence>
<keyword evidence="4" id="KW-0503">Monooxygenase</keyword>
<evidence type="ECO:0000313" key="6">
    <source>
        <dbReference type="Proteomes" id="UP000708148"/>
    </source>
</evidence>
<evidence type="ECO:0000313" key="5">
    <source>
        <dbReference type="EMBL" id="CAD7704570.1"/>
    </source>
</evidence>